<evidence type="ECO:0000313" key="3">
    <source>
        <dbReference type="Proteomes" id="UP001189429"/>
    </source>
</evidence>
<evidence type="ECO:0000256" key="1">
    <source>
        <dbReference type="SAM" id="MobiDB-lite"/>
    </source>
</evidence>
<keyword evidence="3" id="KW-1185">Reference proteome</keyword>
<feature type="region of interest" description="Disordered" evidence="1">
    <location>
        <begin position="88"/>
        <end position="113"/>
    </location>
</feature>
<feature type="compositionally biased region" description="Low complexity" evidence="1">
    <location>
        <begin position="88"/>
        <end position="98"/>
    </location>
</feature>
<evidence type="ECO:0000313" key="2">
    <source>
        <dbReference type="EMBL" id="CAK0831183.1"/>
    </source>
</evidence>
<gene>
    <name evidence="2" type="ORF">PCOR1329_LOCUS29588</name>
</gene>
<proteinExistence type="predicted"/>
<feature type="non-terminal residue" evidence="2">
    <location>
        <position position="1"/>
    </location>
</feature>
<organism evidence="2 3">
    <name type="scientific">Prorocentrum cordatum</name>
    <dbReference type="NCBI Taxonomy" id="2364126"/>
    <lineage>
        <taxon>Eukaryota</taxon>
        <taxon>Sar</taxon>
        <taxon>Alveolata</taxon>
        <taxon>Dinophyceae</taxon>
        <taxon>Prorocentrales</taxon>
        <taxon>Prorocentraceae</taxon>
        <taxon>Prorocentrum</taxon>
    </lineage>
</organism>
<dbReference type="Proteomes" id="UP001189429">
    <property type="component" value="Unassembled WGS sequence"/>
</dbReference>
<name>A0ABN9SHN0_9DINO</name>
<protein>
    <submittedName>
        <fullName evidence="2">Uncharacterized protein</fullName>
    </submittedName>
</protein>
<dbReference type="EMBL" id="CAUYUJ010011143">
    <property type="protein sequence ID" value="CAK0831183.1"/>
    <property type="molecule type" value="Genomic_DNA"/>
</dbReference>
<sequence length="113" mass="12069">RCQACRRVHAVPFGMTSLACECGAQVWIALSHVAQQAAAQVDVHVRRGLHELEVILEQQADVRRQQWASLRDELLLVQTLWDSQASAAAEGADSAEAGLRGPDGSAPGAEEAA</sequence>
<feature type="non-terminal residue" evidence="2">
    <location>
        <position position="113"/>
    </location>
</feature>
<reference evidence="2" key="1">
    <citation type="submission" date="2023-10" db="EMBL/GenBank/DDBJ databases">
        <authorList>
            <person name="Chen Y."/>
            <person name="Shah S."/>
            <person name="Dougan E. K."/>
            <person name="Thang M."/>
            <person name="Chan C."/>
        </authorList>
    </citation>
    <scope>NUCLEOTIDE SEQUENCE [LARGE SCALE GENOMIC DNA]</scope>
</reference>
<comment type="caution">
    <text evidence="2">The sequence shown here is derived from an EMBL/GenBank/DDBJ whole genome shotgun (WGS) entry which is preliminary data.</text>
</comment>
<accession>A0ABN9SHN0</accession>